<dbReference type="InterPro" id="IPR029787">
    <property type="entry name" value="Nucleotide_cyclase"/>
</dbReference>
<dbReference type="Pfam" id="PF00990">
    <property type="entry name" value="GGDEF"/>
    <property type="match status" value="1"/>
</dbReference>
<dbReference type="NCBIfam" id="TIGR00254">
    <property type="entry name" value="GGDEF"/>
    <property type="match status" value="1"/>
</dbReference>
<organism evidence="4 5">
    <name type="scientific">Vibrio olivae</name>
    <dbReference type="NCBI Taxonomy" id="1243002"/>
    <lineage>
        <taxon>Bacteria</taxon>
        <taxon>Pseudomonadati</taxon>
        <taxon>Pseudomonadota</taxon>
        <taxon>Gammaproteobacteria</taxon>
        <taxon>Vibrionales</taxon>
        <taxon>Vibrionaceae</taxon>
        <taxon>Vibrio</taxon>
    </lineage>
</organism>
<dbReference type="PANTHER" id="PTHR45138">
    <property type="entry name" value="REGULATORY COMPONENTS OF SENSORY TRANSDUCTION SYSTEM"/>
    <property type="match status" value="1"/>
</dbReference>
<dbReference type="InterPro" id="IPR043128">
    <property type="entry name" value="Rev_trsase/Diguanyl_cyclase"/>
</dbReference>
<dbReference type="GO" id="GO:0052621">
    <property type="term" value="F:diguanylate cyclase activity"/>
    <property type="evidence" value="ECO:0007669"/>
    <property type="project" value="UniProtKB-EC"/>
</dbReference>
<dbReference type="Gene3D" id="3.30.70.270">
    <property type="match status" value="1"/>
</dbReference>
<dbReference type="PROSITE" id="PS50887">
    <property type="entry name" value="GGDEF"/>
    <property type="match status" value="1"/>
</dbReference>
<keyword evidence="4" id="KW-0808">Transferase</keyword>
<gene>
    <name evidence="4" type="ORF">ACFFUV_12000</name>
</gene>
<dbReference type="InterPro" id="IPR050469">
    <property type="entry name" value="Diguanylate_Cyclase"/>
</dbReference>
<name>A0ABV5HNZ4_9VIBR</name>
<keyword evidence="5" id="KW-1185">Reference proteome</keyword>
<keyword evidence="4" id="KW-0548">Nucleotidyltransferase</keyword>
<dbReference type="EC" id="2.7.7.65" evidence="1"/>
<protein>
    <recommendedName>
        <fullName evidence="1">diguanylate cyclase</fullName>
        <ecNumber evidence="1">2.7.7.65</ecNumber>
    </recommendedName>
</protein>
<evidence type="ECO:0000259" key="3">
    <source>
        <dbReference type="PROSITE" id="PS50887"/>
    </source>
</evidence>
<dbReference type="Gene3D" id="1.25.40.10">
    <property type="entry name" value="Tetratricopeptide repeat domain"/>
    <property type="match status" value="2"/>
</dbReference>
<dbReference type="InterPro" id="IPR019734">
    <property type="entry name" value="TPR_rpt"/>
</dbReference>
<dbReference type="SMART" id="SM00267">
    <property type="entry name" value="GGDEF"/>
    <property type="match status" value="1"/>
</dbReference>
<reference evidence="4 5" key="1">
    <citation type="submission" date="2024-09" db="EMBL/GenBank/DDBJ databases">
        <authorList>
            <person name="Sun Q."/>
            <person name="Mori K."/>
        </authorList>
    </citation>
    <scope>NUCLEOTIDE SEQUENCE [LARGE SCALE GENOMIC DNA]</scope>
    <source>
        <strain evidence="4 5">CECT 8064</strain>
    </source>
</reference>
<evidence type="ECO:0000256" key="2">
    <source>
        <dbReference type="ARBA" id="ARBA00034247"/>
    </source>
</evidence>
<accession>A0ABV5HNZ4</accession>
<dbReference type="SUPFAM" id="SSF48452">
    <property type="entry name" value="TPR-like"/>
    <property type="match status" value="1"/>
</dbReference>
<dbReference type="InterPro" id="IPR000160">
    <property type="entry name" value="GGDEF_dom"/>
</dbReference>
<dbReference type="PANTHER" id="PTHR45138:SF9">
    <property type="entry name" value="DIGUANYLATE CYCLASE DGCM-RELATED"/>
    <property type="match status" value="1"/>
</dbReference>
<dbReference type="Pfam" id="PF13181">
    <property type="entry name" value="TPR_8"/>
    <property type="match status" value="1"/>
</dbReference>
<evidence type="ECO:0000313" key="4">
    <source>
        <dbReference type="EMBL" id="MFB9135685.1"/>
    </source>
</evidence>
<sequence length="528" mass="60240">MESLLKKISDFGLDAASYSGQDALAFWAHVRTHIATTPEDQAHCFIISAEHLSKQRQFQESIHDLNAALSLLSLPEDAELILEIKDSLSDRFFITGDYANALNHYVESTTIAVEHSFIDPYVKAIIGMGNLCNAYGDHTRALRYYQKIDSIDHAINSRSLRLKYKLFKLACFLLMNRPEKALPLLKECEQLCILVSDKVLTGQVYLYNAILLRRKGQTLQALRDLANIQYTYGNLHSTWLSNMLRLELAYCLTELGRDHLSNWLLEQTEKRISNGYAPILNLNLCNSLAKIYEQQGKYQQALTYQKKAYDLESALVTAIPIGELGAAQLRRLSRFELQLKLILSEQENRELKETTESQKNTVAQLQIDAFTDPLTTLHNRRWLDIKLKDLLLHETPFSLMVIDIDHFKSINDELTHLVGDKAIIQVSEQLAESFSFAGASCVRFGGEEFLVLLENIDIADAQRHAEQYRHQINQLNWQNILGERGLTVSIGVTKHKGGENTQRTFYRADKALYRAKANGRNQVCIEFE</sequence>
<dbReference type="Proteomes" id="UP001589645">
    <property type="component" value="Unassembled WGS sequence"/>
</dbReference>
<evidence type="ECO:0000256" key="1">
    <source>
        <dbReference type="ARBA" id="ARBA00012528"/>
    </source>
</evidence>
<proteinExistence type="predicted"/>
<dbReference type="InterPro" id="IPR011990">
    <property type="entry name" value="TPR-like_helical_dom_sf"/>
</dbReference>
<evidence type="ECO:0000313" key="5">
    <source>
        <dbReference type="Proteomes" id="UP001589645"/>
    </source>
</evidence>
<comment type="catalytic activity">
    <reaction evidence="2">
        <text>2 GTP = 3',3'-c-di-GMP + 2 diphosphate</text>
        <dbReference type="Rhea" id="RHEA:24898"/>
        <dbReference type="ChEBI" id="CHEBI:33019"/>
        <dbReference type="ChEBI" id="CHEBI:37565"/>
        <dbReference type="ChEBI" id="CHEBI:58805"/>
        <dbReference type="EC" id="2.7.7.65"/>
    </reaction>
</comment>
<comment type="caution">
    <text evidence="4">The sequence shown here is derived from an EMBL/GenBank/DDBJ whole genome shotgun (WGS) entry which is preliminary data.</text>
</comment>
<dbReference type="RefSeq" id="WP_390192927.1">
    <property type="nucleotide sequence ID" value="NZ_JBHMEP010000002.1"/>
</dbReference>
<dbReference type="SMART" id="SM00028">
    <property type="entry name" value="TPR"/>
    <property type="match status" value="3"/>
</dbReference>
<dbReference type="CDD" id="cd01949">
    <property type="entry name" value="GGDEF"/>
    <property type="match status" value="1"/>
</dbReference>
<dbReference type="SUPFAM" id="SSF55073">
    <property type="entry name" value="Nucleotide cyclase"/>
    <property type="match status" value="1"/>
</dbReference>
<feature type="domain" description="GGDEF" evidence="3">
    <location>
        <begin position="395"/>
        <end position="528"/>
    </location>
</feature>
<dbReference type="EMBL" id="JBHMEP010000002">
    <property type="protein sequence ID" value="MFB9135685.1"/>
    <property type="molecule type" value="Genomic_DNA"/>
</dbReference>